<evidence type="ECO:0000313" key="3">
    <source>
        <dbReference type="Proteomes" id="UP000613030"/>
    </source>
</evidence>
<dbReference type="EMBL" id="JAERRB010000003">
    <property type="protein sequence ID" value="MBL0741966.1"/>
    <property type="molecule type" value="Genomic_DNA"/>
</dbReference>
<keyword evidence="1" id="KW-0812">Transmembrane</keyword>
<keyword evidence="1" id="KW-1133">Transmembrane helix</keyword>
<name>A0ABS1KUG9_9BACT</name>
<keyword evidence="3" id="KW-1185">Reference proteome</keyword>
<evidence type="ECO:0000313" key="2">
    <source>
        <dbReference type="EMBL" id="MBL0741966.1"/>
    </source>
</evidence>
<comment type="caution">
    <text evidence="2">The sequence shown here is derived from an EMBL/GenBank/DDBJ whole genome shotgun (WGS) entry which is preliminary data.</text>
</comment>
<protein>
    <submittedName>
        <fullName evidence="2">Uncharacterized protein</fullName>
    </submittedName>
</protein>
<reference evidence="2 3" key="1">
    <citation type="submission" date="2021-01" db="EMBL/GenBank/DDBJ databases">
        <title>Chryseolinea sp. Jin1 Genome sequencing and assembly.</title>
        <authorList>
            <person name="Kim I."/>
        </authorList>
    </citation>
    <scope>NUCLEOTIDE SEQUENCE [LARGE SCALE GENOMIC DNA]</scope>
    <source>
        <strain evidence="2 3">Jin1</strain>
    </source>
</reference>
<sequence>MPAFKKIGFQESVGIVGLSLFAVFLFFSLGPFPAKLRVLEVNYWDPRDADYSPFKYVNKKFEHITLTGNKDEDAIKLKDAQLAIQDLMNDPDSSKGIEFTFKDDAKYGTLVSLFSICKKQNVRSYLNYHDKFWVFNFKPNFSEPPYRTSGICGGTLSHILIPEQPQKNTFLNKNSPWRILCFGCPRCCLATETSEIITKY</sequence>
<dbReference type="RefSeq" id="WP_202009639.1">
    <property type="nucleotide sequence ID" value="NZ_JAERRB010000003.1"/>
</dbReference>
<dbReference type="Proteomes" id="UP000613030">
    <property type="component" value="Unassembled WGS sequence"/>
</dbReference>
<keyword evidence="1" id="KW-0472">Membrane</keyword>
<evidence type="ECO:0000256" key="1">
    <source>
        <dbReference type="SAM" id="Phobius"/>
    </source>
</evidence>
<organism evidence="2 3">
    <name type="scientific">Chryseolinea lacunae</name>
    <dbReference type="NCBI Taxonomy" id="2801331"/>
    <lineage>
        <taxon>Bacteria</taxon>
        <taxon>Pseudomonadati</taxon>
        <taxon>Bacteroidota</taxon>
        <taxon>Cytophagia</taxon>
        <taxon>Cytophagales</taxon>
        <taxon>Fulvivirgaceae</taxon>
        <taxon>Chryseolinea</taxon>
    </lineage>
</organism>
<gene>
    <name evidence="2" type="ORF">JI741_12100</name>
</gene>
<accession>A0ABS1KUG9</accession>
<proteinExistence type="predicted"/>
<feature type="transmembrane region" description="Helical" evidence="1">
    <location>
        <begin position="12"/>
        <end position="32"/>
    </location>
</feature>